<dbReference type="VEuPathDB" id="FungiDB:MYCFIDRAFT_172451"/>
<evidence type="ECO:0000313" key="1">
    <source>
        <dbReference type="EMBL" id="EME86753.1"/>
    </source>
</evidence>
<dbReference type="GeneID" id="19332795"/>
<organism evidence="1 2">
    <name type="scientific">Pseudocercospora fijiensis (strain CIRAD86)</name>
    <name type="common">Black leaf streak disease fungus</name>
    <name type="synonym">Mycosphaerella fijiensis</name>
    <dbReference type="NCBI Taxonomy" id="383855"/>
    <lineage>
        <taxon>Eukaryota</taxon>
        <taxon>Fungi</taxon>
        <taxon>Dikarya</taxon>
        <taxon>Ascomycota</taxon>
        <taxon>Pezizomycotina</taxon>
        <taxon>Dothideomycetes</taxon>
        <taxon>Dothideomycetidae</taxon>
        <taxon>Mycosphaerellales</taxon>
        <taxon>Mycosphaerellaceae</taxon>
        <taxon>Pseudocercospora</taxon>
    </lineage>
</organism>
<dbReference type="EMBL" id="KB446556">
    <property type="protein sequence ID" value="EME86753.1"/>
    <property type="molecule type" value="Genomic_DNA"/>
</dbReference>
<name>M3BC77_PSEFD</name>
<dbReference type="KEGG" id="pfj:MYCFIDRAFT_172451"/>
<reference evidence="1 2" key="1">
    <citation type="journal article" date="2012" name="PLoS Pathog.">
        <title>Diverse lifestyles and strategies of plant pathogenesis encoded in the genomes of eighteen Dothideomycetes fungi.</title>
        <authorList>
            <person name="Ohm R.A."/>
            <person name="Feau N."/>
            <person name="Henrissat B."/>
            <person name="Schoch C.L."/>
            <person name="Horwitz B.A."/>
            <person name="Barry K.W."/>
            <person name="Condon B.J."/>
            <person name="Copeland A.C."/>
            <person name="Dhillon B."/>
            <person name="Glaser F."/>
            <person name="Hesse C.N."/>
            <person name="Kosti I."/>
            <person name="LaButti K."/>
            <person name="Lindquist E.A."/>
            <person name="Lucas S."/>
            <person name="Salamov A.A."/>
            <person name="Bradshaw R.E."/>
            <person name="Ciuffetti L."/>
            <person name="Hamelin R.C."/>
            <person name="Kema G.H.J."/>
            <person name="Lawrence C."/>
            <person name="Scott J.A."/>
            <person name="Spatafora J.W."/>
            <person name="Turgeon B.G."/>
            <person name="de Wit P.J.G.M."/>
            <person name="Zhong S."/>
            <person name="Goodwin S.B."/>
            <person name="Grigoriev I.V."/>
        </authorList>
    </citation>
    <scope>NUCLEOTIDE SEQUENCE [LARGE SCALE GENOMIC DNA]</scope>
    <source>
        <strain evidence="1 2">CIRAD86</strain>
    </source>
</reference>
<gene>
    <name evidence="1" type="ORF">MYCFIDRAFT_172451</name>
</gene>
<accession>M3BC77</accession>
<keyword evidence="2" id="KW-1185">Reference proteome</keyword>
<proteinExistence type="predicted"/>
<sequence length="346" mass="39244">MREQGCRVGGMSRQSRHYCERLNDICAGTTTPTEKAFQLSCTIGNGRKESTTESRATIDTFLLTGYTQYHPVWPRLRRHCGQHRRLGHDMASRRLSKSTRPAGLVGAALTASETQMRLLARVIDRTEDACGRSPDADYPVPGTPTPHPLSLAARQSSNTALTCEMVILIQLLNERPHIGIILMKSLYIVKASITLCLVFYARLAWMTPETLYHGILQSDLLSTFVHRERHRHRRLSILLVFLFDPDSAVNGPWIDRGWAVYEIMDRMWMKSGPLGPKVLGISTSPFHEVVPFAIYMNLYMYLPSSHGFAGDKEELRKNFGIPSYCLTSLRPPTDQDRKLLQKLIRF</sequence>
<dbReference type="HOGENOM" id="CLU_801996_0_0_1"/>
<dbReference type="AlphaFoldDB" id="M3BC77"/>
<dbReference type="RefSeq" id="XP_007923919.1">
    <property type="nucleotide sequence ID" value="XM_007925728.1"/>
</dbReference>
<protein>
    <submittedName>
        <fullName evidence="1">Uncharacterized protein</fullName>
    </submittedName>
</protein>
<dbReference type="Proteomes" id="UP000016932">
    <property type="component" value="Unassembled WGS sequence"/>
</dbReference>
<evidence type="ECO:0000313" key="2">
    <source>
        <dbReference type="Proteomes" id="UP000016932"/>
    </source>
</evidence>